<name>A0ABT7A4K2_9ACTN</name>
<protein>
    <submittedName>
        <fullName evidence="2">Uncharacterized protein</fullName>
    </submittedName>
</protein>
<gene>
    <name evidence="2" type="ORF">NMN56_030685</name>
</gene>
<sequence length="172" mass="19089">MTADETERQTRRDSLLVLLSRAQRGVLSRAEASLLRAHVEVELDEADEQRTETAEQHRCALAAVLARPSETPFAELTEYAADALTRSGERLLAAERKLSDSETLGHKLLQRAERAEERAEAASRVGTRYLGRAERAEATLARSRALARRIPAGSPQGTAAVYAERIKQEQQR</sequence>
<organism evidence="2 3">
    <name type="scientific">Streptomyces iconiensis</name>
    <dbReference type="NCBI Taxonomy" id="1384038"/>
    <lineage>
        <taxon>Bacteria</taxon>
        <taxon>Bacillati</taxon>
        <taxon>Actinomycetota</taxon>
        <taxon>Actinomycetes</taxon>
        <taxon>Kitasatosporales</taxon>
        <taxon>Streptomycetaceae</taxon>
        <taxon>Streptomyces</taxon>
    </lineage>
</organism>
<dbReference type="EMBL" id="JANCPR020000037">
    <property type="protein sequence ID" value="MDJ1136236.1"/>
    <property type="molecule type" value="Genomic_DNA"/>
</dbReference>
<proteinExistence type="predicted"/>
<dbReference type="RefSeq" id="WP_274043089.1">
    <property type="nucleotide sequence ID" value="NZ_JANCPR020000037.1"/>
</dbReference>
<feature type="region of interest" description="Disordered" evidence="1">
    <location>
        <begin position="150"/>
        <end position="172"/>
    </location>
</feature>
<evidence type="ECO:0000313" key="2">
    <source>
        <dbReference type="EMBL" id="MDJ1136236.1"/>
    </source>
</evidence>
<dbReference type="Proteomes" id="UP001214441">
    <property type="component" value="Unassembled WGS sequence"/>
</dbReference>
<accession>A0ABT7A4K2</accession>
<reference evidence="2 3" key="1">
    <citation type="submission" date="2023-05" db="EMBL/GenBank/DDBJ databases">
        <title>Streptantibioticus silvisoli sp. nov., acidotolerant actinomycetes 1 from pine litter.</title>
        <authorList>
            <person name="Swiecimska M."/>
            <person name="Golinska P."/>
            <person name="Sangal V."/>
            <person name="Wachnowicz B."/>
            <person name="Goodfellow M."/>
        </authorList>
    </citation>
    <scope>NUCLEOTIDE SEQUENCE [LARGE SCALE GENOMIC DNA]</scope>
    <source>
        <strain evidence="2 3">DSM 42109</strain>
    </source>
</reference>
<evidence type="ECO:0000313" key="3">
    <source>
        <dbReference type="Proteomes" id="UP001214441"/>
    </source>
</evidence>
<evidence type="ECO:0000256" key="1">
    <source>
        <dbReference type="SAM" id="MobiDB-lite"/>
    </source>
</evidence>
<comment type="caution">
    <text evidence="2">The sequence shown here is derived from an EMBL/GenBank/DDBJ whole genome shotgun (WGS) entry which is preliminary data.</text>
</comment>
<keyword evidence="3" id="KW-1185">Reference proteome</keyword>